<keyword evidence="1" id="KW-0812">Transmembrane</keyword>
<dbReference type="PANTHER" id="PTHR36844">
    <property type="entry name" value="PROTEASE PRSW"/>
    <property type="match status" value="1"/>
</dbReference>
<sequence length="308" mass="32475">MDANYSPTTRSHRHGWWWKALLIGLALWIATIFVTASTLNSNLIPTLILLGSFLVPFSVVLFAVERVTGNLAPTHVFLAFFAGGVVGVLAASLLEADLHVTTWIYLRVGLIEEAVKAVVLLVVGRSVVPKTARQGALLGAAVGAGFAAFESAGYAFNAAVTSQGIDLASMLQTEAMRSILTPVCHVLWTALLGAVIFGATDRAAKYRFTGLVIVAFIAVVILHALWDSMGGIAALLAVVVTGNAVPALQYGFLRPGTSGEVSSLSSLFYFGGILIISVAGLGGLRLALRRHNDAARRLPPNPHPGRPI</sequence>
<gene>
    <name evidence="2" type="ORF">LK10_14410</name>
</gene>
<feature type="transmembrane region" description="Helical" evidence="1">
    <location>
        <begin position="100"/>
        <end position="123"/>
    </location>
</feature>
<feature type="transmembrane region" description="Helical" evidence="1">
    <location>
        <begin position="43"/>
        <end position="64"/>
    </location>
</feature>
<keyword evidence="1" id="KW-0472">Membrane</keyword>
<dbReference type="EMBL" id="JTDL01000137">
    <property type="protein sequence ID" value="KHL01845.1"/>
    <property type="molecule type" value="Genomic_DNA"/>
</dbReference>
<dbReference type="STRING" id="1338436.LK10_14410"/>
<name>A0A0B2AF30_9MICC</name>
<comment type="caution">
    <text evidence="2">The sequence shown here is derived from an EMBL/GenBank/DDBJ whole genome shotgun (WGS) entry which is preliminary data.</text>
</comment>
<protein>
    <recommendedName>
        <fullName evidence="4">Peptidase</fullName>
    </recommendedName>
</protein>
<dbReference type="Proteomes" id="UP000030982">
    <property type="component" value="Unassembled WGS sequence"/>
</dbReference>
<dbReference type="PANTHER" id="PTHR36844:SF1">
    <property type="entry name" value="PROTEASE PRSW"/>
    <property type="match status" value="1"/>
</dbReference>
<feature type="transmembrane region" description="Helical" evidence="1">
    <location>
        <begin position="76"/>
        <end position="94"/>
    </location>
</feature>
<evidence type="ECO:0008006" key="4">
    <source>
        <dbReference type="Google" id="ProtNLM"/>
    </source>
</evidence>
<dbReference type="RefSeq" id="WP_043125019.1">
    <property type="nucleotide sequence ID" value="NZ_JTDL01000137.1"/>
</dbReference>
<dbReference type="Pfam" id="PF13367">
    <property type="entry name" value="PrsW-protease"/>
    <property type="match status" value="1"/>
</dbReference>
<evidence type="ECO:0000313" key="2">
    <source>
        <dbReference type="EMBL" id="KHL01845.1"/>
    </source>
</evidence>
<evidence type="ECO:0000313" key="3">
    <source>
        <dbReference type="Proteomes" id="UP000030982"/>
    </source>
</evidence>
<keyword evidence="3" id="KW-1185">Reference proteome</keyword>
<feature type="transmembrane region" description="Helical" evidence="1">
    <location>
        <begin position="179"/>
        <end position="199"/>
    </location>
</feature>
<feature type="transmembrane region" description="Helical" evidence="1">
    <location>
        <begin position="16"/>
        <end position="37"/>
    </location>
</feature>
<keyword evidence="1" id="KW-1133">Transmembrane helix</keyword>
<accession>A0A0B2AF30</accession>
<dbReference type="GO" id="GO:0008233">
    <property type="term" value="F:peptidase activity"/>
    <property type="evidence" value="ECO:0007669"/>
    <property type="project" value="InterPro"/>
</dbReference>
<feature type="transmembrane region" description="Helical" evidence="1">
    <location>
        <begin position="135"/>
        <end position="159"/>
    </location>
</feature>
<proteinExistence type="predicted"/>
<dbReference type="AlphaFoldDB" id="A0A0B2AF30"/>
<feature type="transmembrane region" description="Helical" evidence="1">
    <location>
        <begin position="206"/>
        <end position="226"/>
    </location>
</feature>
<dbReference type="InterPro" id="IPR026898">
    <property type="entry name" value="PrsW"/>
</dbReference>
<feature type="transmembrane region" description="Helical" evidence="1">
    <location>
        <begin position="267"/>
        <end position="288"/>
    </location>
</feature>
<reference evidence="2 3" key="1">
    <citation type="submission" date="2014-09" db="EMBL/GenBank/DDBJ databases">
        <title>Genome sequence of Sinomonas sp. MUSC 117.</title>
        <authorList>
            <person name="Lee L.-H."/>
        </authorList>
    </citation>
    <scope>NUCLEOTIDE SEQUENCE [LARGE SCALE GENOMIC DNA]</scope>
    <source>
        <strain evidence="2 3">MUSC 117</strain>
    </source>
</reference>
<organism evidence="2 3">
    <name type="scientific">Sinomonas humi</name>
    <dbReference type="NCBI Taxonomy" id="1338436"/>
    <lineage>
        <taxon>Bacteria</taxon>
        <taxon>Bacillati</taxon>
        <taxon>Actinomycetota</taxon>
        <taxon>Actinomycetes</taxon>
        <taxon>Micrococcales</taxon>
        <taxon>Micrococcaceae</taxon>
        <taxon>Sinomonas</taxon>
    </lineage>
</organism>
<evidence type="ECO:0000256" key="1">
    <source>
        <dbReference type="SAM" id="Phobius"/>
    </source>
</evidence>